<feature type="transmembrane region" description="Helical" evidence="1">
    <location>
        <begin position="124"/>
        <end position="145"/>
    </location>
</feature>
<sequence>MTKIKETTPDGPLLRDGKTYEEMKQEANKEKRGNTIYITATAIMIVVRVLLFVLFLYFGIHEMLFRKNQTPNWSLGKDNRTIVLLMNLSLETLGMIWNLYYYFYTLISNIRRGYCDAHNGDGTASCLFTLCLFYAILVFPFLTVGETSSRLIYGCYGLFSIVYYWLHWILIGMLEDRFEEGMKACQLRCFYDDGYWETYYCYGHPWGMY</sequence>
<reference evidence="3" key="1">
    <citation type="submission" date="2011-07" db="EMBL/GenBank/DDBJ databases">
        <authorList>
            <consortium name="Caenorhabditis brenneri Sequencing and Analysis Consortium"/>
            <person name="Wilson R.K."/>
        </authorList>
    </citation>
    <scope>NUCLEOTIDE SEQUENCE [LARGE SCALE GENOMIC DNA]</scope>
    <source>
        <strain evidence="3">PB2801</strain>
    </source>
</reference>
<gene>
    <name evidence="2" type="ORF">CAEBREN_11334</name>
</gene>
<feature type="transmembrane region" description="Helical" evidence="1">
    <location>
        <begin position="36"/>
        <end position="60"/>
    </location>
</feature>
<protein>
    <submittedName>
        <fullName evidence="2">Uncharacterized protein</fullName>
    </submittedName>
</protein>
<dbReference type="EMBL" id="GL379813">
    <property type="protein sequence ID" value="EGT44541.1"/>
    <property type="molecule type" value="Genomic_DNA"/>
</dbReference>
<feature type="transmembrane region" description="Helical" evidence="1">
    <location>
        <begin position="80"/>
        <end position="103"/>
    </location>
</feature>
<dbReference type="InParanoid" id="G0MV32"/>
<dbReference type="HOGENOM" id="CLU_1316434_0_0_1"/>
<keyword evidence="1" id="KW-1133">Transmembrane helix</keyword>
<accession>G0MV32</accession>
<keyword evidence="1" id="KW-0812">Transmembrane</keyword>
<dbReference type="Proteomes" id="UP000008068">
    <property type="component" value="Unassembled WGS sequence"/>
</dbReference>
<keyword evidence="1" id="KW-0472">Membrane</keyword>
<evidence type="ECO:0000313" key="3">
    <source>
        <dbReference type="Proteomes" id="UP000008068"/>
    </source>
</evidence>
<keyword evidence="3" id="KW-1185">Reference proteome</keyword>
<feature type="transmembrane region" description="Helical" evidence="1">
    <location>
        <begin position="151"/>
        <end position="174"/>
    </location>
</feature>
<name>G0MV32_CAEBE</name>
<evidence type="ECO:0000256" key="1">
    <source>
        <dbReference type="SAM" id="Phobius"/>
    </source>
</evidence>
<proteinExistence type="predicted"/>
<evidence type="ECO:0000313" key="2">
    <source>
        <dbReference type="EMBL" id="EGT44541.1"/>
    </source>
</evidence>
<dbReference type="AlphaFoldDB" id="G0MV32"/>
<organism evidence="3">
    <name type="scientific">Caenorhabditis brenneri</name>
    <name type="common">Nematode worm</name>
    <dbReference type="NCBI Taxonomy" id="135651"/>
    <lineage>
        <taxon>Eukaryota</taxon>
        <taxon>Metazoa</taxon>
        <taxon>Ecdysozoa</taxon>
        <taxon>Nematoda</taxon>
        <taxon>Chromadorea</taxon>
        <taxon>Rhabditida</taxon>
        <taxon>Rhabditina</taxon>
        <taxon>Rhabditomorpha</taxon>
        <taxon>Rhabditoidea</taxon>
        <taxon>Rhabditidae</taxon>
        <taxon>Peloderinae</taxon>
        <taxon>Caenorhabditis</taxon>
    </lineage>
</organism>